<evidence type="ECO:0000256" key="4">
    <source>
        <dbReference type="ARBA" id="ARBA00023204"/>
    </source>
</evidence>
<feature type="region of interest" description="Disordered" evidence="6">
    <location>
        <begin position="386"/>
        <end position="406"/>
    </location>
</feature>
<dbReference type="HOGENOM" id="CLU_004131_2_0_1"/>
<evidence type="ECO:0000313" key="8">
    <source>
        <dbReference type="EMBL" id="EMG48456.1"/>
    </source>
</evidence>
<gene>
    <name evidence="8" type="ORF">G210_0977</name>
</gene>
<dbReference type="InterPro" id="IPR020568">
    <property type="entry name" value="Ribosomal_Su5_D2-typ_SF"/>
</dbReference>
<dbReference type="FunFam" id="3.30.230.10:FF:000014">
    <property type="entry name" value="DNA mismatch repair protein Mlh1"/>
    <property type="match status" value="1"/>
</dbReference>
<dbReference type="SUPFAM" id="SSF55874">
    <property type="entry name" value="ATPase domain of HSP90 chaperone/DNA topoisomerase II/histidine kinase"/>
    <property type="match status" value="1"/>
</dbReference>
<dbReference type="InterPro" id="IPR032189">
    <property type="entry name" value="Mlh1_C"/>
</dbReference>
<dbReference type="GO" id="GO:0016887">
    <property type="term" value="F:ATP hydrolysis activity"/>
    <property type="evidence" value="ECO:0007669"/>
    <property type="project" value="InterPro"/>
</dbReference>
<dbReference type="STRING" id="1245528.M3IPS2"/>
<evidence type="ECO:0000256" key="1">
    <source>
        <dbReference type="ARBA" id="ARBA00004123"/>
    </source>
</evidence>
<sequence>MATTTESIGSIKKLDEAVINKIAAGEIIIQPANALKEMLENSIDAKATMIDILVKDGGLKLLQITDNGQGIAKIDLPLLCERFATSKLTKFEDLESIATYGFRGEALASISHISRLSVITKKPDSKLAYKAYYINGKLCTSNFKPGTGKITDPKPIAGKDGTQIIVEDLFYNIPTRLRGLKSKSDEFGKILDIVGRYAVHCGHVGFSCKKHGDPLQQLNTRPNLPIKERIRLVYGSAIANELLDFEDIVDDELGLIKASGTLTNANYNNKKKIQPIFFINHRLVTCDPLKRAVNAVFQFFLPKGSYPFYYLSLEIKPENLDVNVHPTKREVRFLNEDEIIDVIVAKVHSTLSSVDTSRKFKAQTISLKRPKDEENDDEVEVDYEIELPKSSQSQQKQQSLEPSLKKYRQENKLVRVDASQSRIGSFMPSQNPESYHESMKKEFEYISSSMLEGESDESQLKIEKPDYILEELELPLAPSPEPVQQKEEESQTVEASTGRQYVQVNLDSIATLKNELTSVINKPLTNIFNHAVYVGIIDPVKRLCCFQYDVKLFLCDYSAMLLEFYYQIGLQEFCNFGELQLDEPISLRDLLEPLYEINENLQPFEDVLETIINMKEMFQEYFQIIINENNELTALPMLIIGIQPDFTKLPYFLYRLGTKINYEDEKECLKGILRQLALFYLPESTQDETKNRDFELKLENILFPEIKKQFLAPKNLLRDVIQIADLPGLYKVFERC</sequence>
<keyword evidence="3" id="KW-0227">DNA damage</keyword>
<dbReference type="InterPro" id="IPR013507">
    <property type="entry name" value="DNA_mismatch_S5_2-like"/>
</dbReference>
<dbReference type="EMBL" id="AOGT01001103">
    <property type="protein sequence ID" value="EMG48456.1"/>
    <property type="molecule type" value="Genomic_DNA"/>
</dbReference>
<dbReference type="CDD" id="cd16926">
    <property type="entry name" value="HATPase_MutL-MLH-PMS-like"/>
    <property type="match status" value="1"/>
</dbReference>
<dbReference type="GO" id="GO:0032389">
    <property type="term" value="C:MutLalpha complex"/>
    <property type="evidence" value="ECO:0007669"/>
    <property type="project" value="TreeGrafter"/>
</dbReference>
<evidence type="ECO:0000256" key="5">
    <source>
        <dbReference type="ARBA" id="ARBA00023242"/>
    </source>
</evidence>
<dbReference type="AlphaFoldDB" id="M3IPS2"/>
<dbReference type="Pfam" id="PF16413">
    <property type="entry name" value="Mlh1_C"/>
    <property type="match status" value="1"/>
</dbReference>
<dbReference type="PANTHER" id="PTHR10073:SF12">
    <property type="entry name" value="DNA MISMATCH REPAIR PROTEIN MLH1"/>
    <property type="match status" value="1"/>
</dbReference>
<dbReference type="GO" id="GO:0005524">
    <property type="term" value="F:ATP binding"/>
    <property type="evidence" value="ECO:0007669"/>
    <property type="project" value="InterPro"/>
</dbReference>
<dbReference type="PANTHER" id="PTHR10073">
    <property type="entry name" value="DNA MISMATCH REPAIR PROTEIN MLH, PMS, MUTL"/>
    <property type="match status" value="1"/>
</dbReference>
<dbReference type="FunFam" id="3.30.565.10:FF:000109">
    <property type="entry name" value="Related to MLH1-DNA mismatch repair protein"/>
    <property type="match status" value="1"/>
</dbReference>
<dbReference type="Pfam" id="PF13589">
    <property type="entry name" value="HATPase_c_3"/>
    <property type="match status" value="1"/>
</dbReference>
<dbReference type="PROSITE" id="PS00058">
    <property type="entry name" value="DNA_MISMATCH_REPAIR_1"/>
    <property type="match status" value="1"/>
</dbReference>
<dbReference type="InterPro" id="IPR014721">
    <property type="entry name" value="Ribsml_uS5_D2-typ_fold_subgr"/>
</dbReference>
<evidence type="ECO:0000256" key="6">
    <source>
        <dbReference type="SAM" id="MobiDB-lite"/>
    </source>
</evidence>
<dbReference type="Pfam" id="PF01119">
    <property type="entry name" value="DNA_mis_repair"/>
    <property type="match status" value="1"/>
</dbReference>
<dbReference type="NCBIfam" id="TIGR00585">
    <property type="entry name" value="mutl"/>
    <property type="match status" value="1"/>
</dbReference>
<dbReference type="OMA" id="ANYHVKK"/>
<dbReference type="eggNOG" id="KOG1979">
    <property type="taxonomic scope" value="Eukaryota"/>
</dbReference>
<keyword evidence="5" id="KW-0539">Nucleus</keyword>
<dbReference type="InterPro" id="IPR038973">
    <property type="entry name" value="MutL/Mlh/Pms-like"/>
</dbReference>
<dbReference type="GO" id="GO:0061982">
    <property type="term" value="P:meiosis I cell cycle process"/>
    <property type="evidence" value="ECO:0007669"/>
    <property type="project" value="UniProtKB-ARBA"/>
</dbReference>
<dbReference type="GO" id="GO:0006298">
    <property type="term" value="P:mismatch repair"/>
    <property type="evidence" value="ECO:0007669"/>
    <property type="project" value="InterPro"/>
</dbReference>
<evidence type="ECO:0000313" key="9">
    <source>
        <dbReference type="Proteomes" id="UP000011777"/>
    </source>
</evidence>
<organism evidence="8 9">
    <name type="scientific">Candida maltosa (strain Xu316)</name>
    <name type="common">Yeast</name>
    <dbReference type="NCBI Taxonomy" id="1245528"/>
    <lineage>
        <taxon>Eukaryota</taxon>
        <taxon>Fungi</taxon>
        <taxon>Dikarya</taxon>
        <taxon>Ascomycota</taxon>
        <taxon>Saccharomycotina</taxon>
        <taxon>Pichiomycetes</taxon>
        <taxon>Debaryomycetaceae</taxon>
        <taxon>Candida/Lodderomyces clade</taxon>
        <taxon>Candida</taxon>
    </lineage>
</organism>
<dbReference type="SMART" id="SM01340">
    <property type="entry name" value="DNA_mis_repair"/>
    <property type="match status" value="1"/>
</dbReference>
<comment type="similarity">
    <text evidence="2">Belongs to the DNA mismatch repair MutL/HexB family.</text>
</comment>
<dbReference type="CDD" id="cd03483">
    <property type="entry name" value="MutL_Trans_MLH1"/>
    <property type="match status" value="1"/>
</dbReference>
<dbReference type="InterPro" id="IPR002099">
    <property type="entry name" value="MutL/Mlh/PMS"/>
</dbReference>
<feature type="compositionally biased region" description="Low complexity" evidence="6">
    <location>
        <begin position="388"/>
        <end position="402"/>
    </location>
</feature>
<comment type="subcellular location">
    <subcellularLocation>
        <location evidence="1">Nucleus</location>
    </subcellularLocation>
</comment>
<keyword evidence="4" id="KW-0234">DNA repair</keyword>
<dbReference type="OrthoDB" id="10263226at2759"/>
<accession>M3IPS2</accession>
<dbReference type="InterPro" id="IPR036890">
    <property type="entry name" value="HATPase_C_sf"/>
</dbReference>
<dbReference type="Gene3D" id="3.30.230.10">
    <property type="match status" value="1"/>
</dbReference>
<dbReference type="InterPro" id="IPR014762">
    <property type="entry name" value="DNA_mismatch_repair_CS"/>
</dbReference>
<comment type="caution">
    <text evidence="8">The sequence shown here is derived from an EMBL/GenBank/DDBJ whole genome shotgun (WGS) entry which is preliminary data.</text>
</comment>
<dbReference type="Proteomes" id="UP000011777">
    <property type="component" value="Unassembled WGS sequence"/>
</dbReference>
<dbReference type="Gene3D" id="3.30.565.10">
    <property type="entry name" value="Histidine kinase-like ATPase, C-terminal domain"/>
    <property type="match status" value="1"/>
</dbReference>
<evidence type="ECO:0000259" key="7">
    <source>
        <dbReference type="SMART" id="SM01340"/>
    </source>
</evidence>
<dbReference type="GO" id="GO:0030983">
    <property type="term" value="F:mismatched DNA binding"/>
    <property type="evidence" value="ECO:0007669"/>
    <property type="project" value="InterPro"/>
</dbReference>
<keyword evidence="9" id="KW-1185">Reference proteome</keyword>
<feature type="domain" description="DNA mismatch repair protein S5" evidence="7">
    <location>
        <begin position="230"/>
        <end position="352"/>
    </location>
</feature>
<dbReference type="GO" id="GO:0140664">
    <property type="term" value="F:ATP-dependent DNA damage sensor activity"/>
    <property type="evidence" value="ECO:0007669"/>
    <property type="project" value="InterPro"/>
</dbReference>
<proteinExistence type="inferred from homology"/>
<dbReference type="SUPFAM" id="SSF54211">
    <property type="entry name" value="Ribosomal protein S5 domain 2-like"/>
    <property type="match status" value="1"/>
</dbReference>
<reference evidence="8 9" key="1">
    <citation type="submission" date="2013-02" db="EMBL/GenBank/DDBJ databases">
        <title>Genome sequence of Candida maltosa Xu316, a potential industrial strain for xylitol and ethanol production.</title>
        <authorList>
            <person name="Yu J."/>
            <person name="Wang Q."/>
            <person name="Geng X."/>
            <person name="Bao W."/>
            <person name="He P."/>
            <person name="Cai J."/>
        </authorList>
    </citation>
    <scope>NUCLEOTIDE SEQUENCE [LARGE SCALE GENOMIC DNA]</scope>
    <source>
        <strain evidence="9">Xu316</strain>
    </source>
</reference>
<evidence type="ECO:0000256" key="3">
    <source>
        <dbReference type="ARBA" id="ARBA00022763"/>
    </source>
</evidence>
<evidence type="ECO:0000256" key="2">
    <source>
        <dbReference type="ARBA" id="ARBA00006082"/>
    </source>
</evidence>
<protein>
    <recommendedName>
        <fullName evidence="7">DNA mismatch repair protein S5 domain-containing protein</fullName>
    </recommendedName>
</protein>
<name>M3IPS2_CANMX</name>